<protein>
    <submittedName>
        <fullName evidence="2">Uncharacterized protein</fullName>
    </submittedName>
</protein>
<proteinExistence type="predicted"/>
<comment type="caution">
    <text evidence="2">The sequence shown here is derived from an EMBL/GenBank/DDBJ whole genome shotgun (WGS) entry which is preliminary data.</text>
</comment>
<dbReference type="EMBL" id="QGKW02000717">
    <property type="protein sequence ID" value="KAF2595831.1"/>
    <property type="molecule type" value="Genomic_DNA"/>
</dbReference>
<sequence length="309" mass="34307">MLRRGANRGGMAAQTSRPALEVPVASELLEGPPGFPLLFPELSKEDRKMAMMYISHADETERKARILRVQQGIEESKTESSIRLTRITKELDKGKGHVFSYNDHNTDKVLCVKGPSRTKPALVLTENEEGEGEAESSASQFSFCSEPVILTGFRLGPSTEGRVSRSQGMSKAPRRRPPSWKRKPHGKTIVSESGSVPRSPTKEPSAKRNKNKSVSSCVRQSFPWILWHVWKAKNMFCYERIATEPSVVIRRAMEDAVVWLNLHDAIPRSEGANVTTGVGSTVWEKRPTSYVKCNVGSSWDENLKIGGAS</sequence>
<organism evidence="2 3">
    <name type="scientific">Brassica cretica</name>
    <name type="common">Mustard</name>
    <dbReference type="NCBI Taxonomy" id="69181"/>
    <lineage>
        <taxon>Eukaryota</taxon>
        <taxon>Viridiplantae</taxon>
        <taxon>Streptophyta</taxon>
        <taxon>Embryophyta</taxon>
        <taxon>Tracheophyta</taxon>
        <taxon>Spermatophyta</taxon>
        <taxon>Magnoliopsida</taxon>
        <taxon>eudicotyledons</taxon>
        <taxon>Gunneridae</taxon>
        <taxon>Pentapetalae</taxon>
        <taxon>rosids</taxon>
        <taxon>malvids</taxon>
        <taxon>Brassicales</taxon>
        <taxon>Brassicaceae</taxon>
        <taxon>Brassiceae</taxon>
        <taxon>Brassica</taxon>
    </lineage>
</organism>
<feature type="compositionally biased region" description="Basic residues" evidence="1">
    <location>
        <begin position="172"/>
        <end position="186"/>
    </location>
</feature>
<name>A0A8S9KPU4_BRACR</name>
<evidence type="ECO:0000313" key="3">
    <source>
        <dbReference type="Proteomes" id="UP000712281"/>
    </source>
</evidence>
<reference evidence="2" key="1">
    <citation type="submission" date="2019-12" db="EMBL/GenBank/DDBJ databases">
        <title>Genome sequencing and annotation of Brassica cretica.</title>
        <authorList>
            <person name="Studholme D.J."/>
            <person name="Sarris P.F."/>
        </authorList>
    </citation>
    <scope>NUCLEOTIDE SEQUENCE</scope>
    <source>
        <strain evidence="2">PFS-001/15</strain>
        <tissue evidence="2">Leaf</tissue>
    </source>
</reference>
<dbReference type="AlphaFoldDB" id="A0A8S9KPU4"/>
<accession>A0A8S9KPU4</accession>
<evidence type="ECO:0000313" key="2">
    <source>
        <dbReference type="EMBL" id="KAF2595831.1"/>
    </source>
</evidence>
<dbReference type="Proteomes" id="UP000712281">
    <property type="component" value="Unassembled WGS sequence"/>
</dbReference>
<gene>
    <name evidence="2" type="ORF">F2Q68_00011199</name>
</gene>
<evidence type="ECO:0000256" key="1">
    <source>
        <dbReference type="SAM" id="MobiDB-lite"/>
    </source>
</evidence>
<feature type="region of interest" description="Disordered" evidence="1">
    <location>
        <begin position="155"/>
        <end position="212"/>
    </location>
</feature>